<dbReference type="Gene3D" id="3.30.70.100">
    <property type="match status" value="1"/>
</dbReference>
<dbReference type="PROSITE" id="PS50925">
    <property type="entry name" value="BLUF"/>
    <property type="match status" value="1"/>
</dbReference>
<evidence type="ECO:0000313" key="3">
    <source>
        <dbReference type="Proteomes" id="UP000285575"/>
    </source>
</evidence>
<comment type="caution">
    <text evidence="2">The sequence shown here is derived from an EMBL/GenBank/DDBJ whole genome shotgun (WGS) entry which is preliminary data.</text>
</comment>
<organism evidence="2 3">
    <name type="scientific">Rubrivivax rivuli</name>
    <dbReference type="NCBI Taxonomy" id="1862385"/>
    <lineage>
        <taxon>Bacteria</taxon>
        <taxon>Pseudomonadati</taxon>
        <taxon>Pseudomonadota</taxon>
        <taxon>Betaproteobacteria</taxon>
        <taxon>Burkholderiales</taxon>
        <taxon>Sphaerotilaceae</taxon>
        <taxon>Rubrivivax</taxon>
    </lineage>
</organism>
<dbReference type="GO" id="GO:0071949">
    <property type="term" value="F:FAD binding"/>
    <property type="evidence" value="ECO:0007669"/>
    <property type="project" value="InterPro"/>
</dbReference>
<accession>A0A437RQX1</accession>
<dbReference type="EMBL" id="SACR01000001">
    <property type="protein sequence ID" value="RVU49022.1"/>
    <property type="molecule type" value="Genomic_DNA"/>
</dbReference>
<dbReference type="SUPFAM" id="SSF54975">
    <property type="entry name" value="Acylphosphatase/BLUF domain-like"/>
    <property type="match status" value="1"/>
</dbReference>
<dbReference type="GO" id="GO:0009882">
    <property type="term" value="F:blue light photoreceptor activity"/>
    <property type="evidence" value="ECO:0007669"/>
    <property type="project" value="InterPro"/>
</dbReference>
<dbReference type="InterPro" id="IPR007024">
    <property type="entry name" value="BLUF_domain"/>
</dbReference>
<dbReference type="OrthoDB" id="557705at2"/>
<dbReference type="AlphaFoldDB" id="A0A437RQX1"/>
<protein>
    <submittedName>
        <fullName evidence="2">BLUF domain-containing protein</fullName>
    </submittedName>
</protein>
<sequence>MLTRLIYASETTEALTPAAVQHIVDRARLNNTRLHLSGLLLFDSRCFLQVLEGHRAAVSELFGRIATDPRHRRIELLEVTPVHERRFARWSMGFAAADAAHGELFLRFGGAPEFNPYAMSAAGALGLLECVGAAHVAAAQPPRAACA</sequence>
<dbReference type="RefSeq" id="WP_128226663.1">
    <property type="nucleotide sequence ID" value="NZ_SACR01000001.1"/>
</dbReference>
<evidence type="ECO:0000313" key="2">
    <source>
        <dbReference type="EMBL" id="RVU49022.1"/>
    </source>
</evidence>
<feature type="domain" description="BLUF" evidence="1">
    <location>
        <begin position="2"/>
        <end position="93"/>
    </location>
</feature>
<dbReference type="Pfam" id="PF04940">
    <property type="entry name" value="BLUF"/>
    <property type="match status" value="1"/>
</dbReference>
<dbReference type="SMART" id="SM01034">
    <property type="entry name" value="BLUF"/>
    <property type="match status" value="1"/>
</dbReference>
<dbReference type="InterPro" id="IPR036046">
    <property type="entry name" value="Acylphosphatase-like_dom_sf"/>
</dbReference>
<dbReference type="Proteomes" id="UP000285575">
    <property type="component" value="Unassembled WGS sequence"/>
</dbReference>
<name>A0A437RQX1_9BURK</name>
<evidence type="ECO:0000259" key="1">
    <source>
        <dbReference type="PROSITE" id="PS50925"/>
    </source>
</evidence>
<proteinExistence type="predicted"/>
<keyword evidence="3" id="KW-1185">Reference proteome</keyword>
<reference evidence="2 3" key="1">
    <citation type="submission" date="2019-01" db="EMBL/GenBank/DDBJ databases">
        <authorList>
            <person name="Chen W.-M."/>
        </authorList>
    </citation>
    <scope>NUCLEOTIDE SEQUENCE [LARGE SCALE GENOMIC DNA]</scope>
    <source>
        <strain evidence="2 3">KYPY4</strain>
    </source>
</reference>
<gene>
    <name evidence="2" type="ORF">EOE66_00050</name>
</gene>